<accession>A0AAV7UGV6</accession>
<feature type="compositionally biased region" description="Pro residues" evidence="1">
    <location>
        <begin position="175"/>
        <end position="195"/>
    </location>
</feature>
<evidence type="ECO:0000256" key="1">
    <source>
        <dbReference type="SAM" id="MobiDB-lite"/>
    </source>
</evidence>
<protein>
    <submittedName>
        <fullName evidence="2">Uncharacterized protein</fullName>
    </submittedName>
</protein>
<gene>
    <name evidence="2" type="ORF">NDU88_005037</name>
</gene>
<name>A0AAV7UGV6_PLEWA</name>
<evidence type="ECO:0000313" key="3">
    <source>
        <dbReference type="Proteomes" id="UP001066276"/>
    </source>
</evidence>
<evidence type="ECO:0000313" key="2">
    <source>
        <dbReference type="EMBL" id="KAJ1188275.1"/>
    </source>
</evidence>
<dbReference type="AlphaFoldDB" id="A0AAV7UGV6"/>
<keyword evidence="3" id="KW-1185">Reference proteome</keyword>
<proteinExistence type="predicted"/>
<feature type="region of interest" description="Disordered" evidence="1">
    <location>
        <begin position="127"/>
        <end position="195"/>
    </location>
</feature>
<feature type="compositionally biased region" description="Pro residues" evidence="1">
    <location>
        <begin position="153"/>
        <end position="163"/>
    </location>
</feature>
<dbReference type="Proteomes" id="UP001066276">
    <property type="component" value="Chromosome 3_1"/>
</dbReference>
<reference evidence="2" key="1">
    <citation type="journal article" date="2022" name="bioRxiv">
        <title>Sequencing and chromosome-scale assembly of the giantPleurodeles waltlgenome.</title>
        <authorList>
            <person name="Brown T."/>
            <person name="Elewa A."/>
            <person name="Iarovenko S."/>
            <person name="Subramanian E."/>
            <person name="Araus A.J."/>
            <person name="Petzold A."/>
            <person name="Susuki M."/>
            <person name="Suzuki K.-i.T."/>
            <person name="Hayashi T."/>
            <person name="Toyoda A."/>
            <person name="Oliveira C."/>
            <person name="Osipova E."/>
            <person name="Leigh N.D."/>
            <person name="Simon A."/>
            <person name="Yun M.H."/>
        </authorList>
    </citation>
    <scope>NUCLEOTIDE SEQUENCE</scope>
    <source>
        <strain evidence="2">20211129_DDA</strain>
        <tissue evidence="2">Liver</tissue>
    </source>
</reference>
<organism evidence="2 3">
    <name type="scientific">Pleurodeles waltl</name>
    <name type="common">Iberian ribbed newt</name>
    <dbReference type="NCBI Taxonomy" id="8319"/>
    <lineage>
        <taxon>Eukaryota</taxon>
        <taxon>Metazoa</taxon>
        <taxon>Chordata</taxon>
        <taxon>Craniata</taxon>
        <taxon>Vertebrata</taxon>
        <taxon>Euteleostomi</taxon>
        <taxon>Amphibia</taxon>
        <taxon>Batrachia</taxon>
        <taxon>Caudata</taxon>
        <taxon>Salamandroidea</taxon>
        <taxon>Salamandridae</taxon>
        <taxon>Pleurodelinae</taxon>
        <taxon>Pleurodeles</taxon>
    </lineage>
</organism>
<dbReference type="EMBL" id="JANPWB010000005">
    <property type="protein sequence ID" value="KAJ1188275.1"/>
    <property type="molecule type" value="Genomic_DNA"/>
</dbReference>
<sequence>MSHLSSESHCQDFRQDLYVKVNHYAQAVSRRIGGRRPRFVDRCYEAFLHRVWQHLGIERIIEYGQEPQRMGQVQPFPPGFLSLGSFTLLLPSPLPQALTSGAGLQFRPVLCPLKVVECAQAARASAQIPTVSSRHLGGGDQALGTTAAAETGPPAPTPLPAGEPPESQLARRPQRPPPAHRAPKRTPPASIPVGP</sequence>
<comment type="caution">
    <text evidence="2">The sequence shown here is derived from an EMBL/GenBank/DDBJ whole genome shotgun (WGS) entry which is preliminary data.</text>
</comment>
<feature type="compositionally biased region" description="Low complexity" evidence="1">
    <location>
        <begin position="142"/>
        <end position="152"/>
    </location>
</feature>